<evidence type="ECO:0000313" key="3">
    <source>
        <dbReference type="EMBL" id="OIJ36730.1"/>
    </source>
</evidence>
<comment type="caution">
    <text evidence="3">The sequence shown here is derived from an EMBL/GenBank/DDBJ whole genome shotgun (WGS) entry which is preliminary data.</text>
</comment>
<feature type="transmembrane region" description="Helical" evidence="1">
    <location>
        <begin position="113"/>
        <end position="141"/>
    </location>
</feature>
<dbReference type="Proteomes" id="UP000179540">
    <property type="component" value="Unassembled WGS sequence"/>
</dbReference>
<feature type="transmembrane region" description="Helical" evidence="1">
    <location>
        <begin position="48"/>
        <end position="67"/>
    </location>
</feature>
<dbReference type="GO" id="GO:0080120">
    <property type="term" value="P:CAAX-box protein maturation"/>
    <property type="evidence" value="ECO:0007669"/>
    <property type="project" value="UniProtKB-ARBA"/>
</dbReference>
<gene>
    <name evidence="3" type="ORF">BK826_02370</name>
</gene>
<sequence>MEPPARSALRLPPLASLAVLLMVFLGVLAVSGKLTELLDLGVWSDTVAGLLPAAAAVLTLVLLGYRFTGTGDLLRGLAWGWYVPVASGIIAVLTAVTYLGAGGYFSATPSDAAGAVLAQLLVATIEELFFRVGVLGLLVIWLVRSGAMGPRGVVVLSAAMFGVVHLANLLENPDGVVGAVTQVIYAFCIGMLLGAIWLRTRSAAAVILLHFLFNCGSTVGAMFDPAWSTAIVSRASGDASLGSALFIIVLTVPAALIGWMLLSPRRLTPPTSPHNQSSLS</sequence>
<evidence type="ECO:0000259" key="2">
    <source>
        <dbReference type="Pfam" id="PF02517"/>
    </source>
</evidence>
<dbReference type="InterPro" id="IPR003675">
    <property type="entry name" value="Rce1/LyrA-like_dom"/>
</dbReference>
<accession>A0A1S2N1V2</accession>
<feature type="transmembrane region" description="Helical" evidence="1">
    <location>
        <begin position="176"/>
        <end position="198"/>
    </location>
</feature>
<name>A0A1S2N1V2_9MICC</name>
<keyword evidence="1" id="KW-0472">Membrane</keyword>
<feature type="transmembrane region" description="Helical" evidence="1">
    <location>
        <begin position="79"/>
        <end position="101"/>
    </location>
</feature>
<dbReference type="EMBL" id="MODZ01000002">
    <property type="protein sequence ID" value="OIJ36730.1"/>
    <property type="molecule type" value="Genomic_DNA"/>
</dbReference>
<dbReference type="RefSeq" id="WP_075514180.1">
    <property type="nucleotide sequence ID" value="NZ_MODZ01000002.1"/>
</dbReference>
<feature type="transmembrane region" description="Helical" evidence="1">
    <location>
        <begin position="205"/>
        <end position="223"/>
    </location>
</feature>
<dbReference type="Pfam" id="PF02517">
    <property type="entry name" value="Rce1-like"/>
    <property type="match status" value="1"/>
</dbReference>
<feature type="domain" description="CAAX prenyl protease 2/Lysostaphin resistance protein A-like" evidence="2">
    <location>
        <begin position="113"/>
        <end position="215"/>
    </location>
</feature>
<organism evidence="3 4">
    <name type="scientific">Rothia kristinae</name>
    <dbReference type="NCBI Taxonomy" id="37923"/>
    <lineage>
        <taxon>Bacteria</taxon>
        <taxon>Bacillati</taxon>
        <taxon>Actinomycetota</taxon>
        <taxon>Actinomycetes</taxon>
        <taxon>Micrococcales</taxon>
        <taxon>Micrococcaceae</taxon>
        <taxon>Rothia</taxon>
    </lineage>
</organism>
<evidence type="ECO:0000256" key="1">
    <source>
        <dbReference type="SAM" id="Phobius"/>
    </source>
</evidence>
<dbReference type="GO" id="GO:0004175">
    <property type="term" value="F:endopeptidase activity"/>
    <property type="evidence" value="ECO:0007669"/>
    <property type="project" value="UniProtKB-ARBA"/>
</dbReference>
<feature type="transmembrane region" description="Helical" evidence="1">
    <location>
        <begin position="243"/>
        <end position="262"/>
    </location>
</feature>
<reference evidence="3 4" key="1">
    <citation type="submission" date="2016-10" db="EMBL/GenBank/DDBJ databases">
        <title>Draft genome sequence of strain LCT isolated from the Shenzhou X spacecraft of China.</title>
        <authorList>
            <person name="Huang B."/>
        </authorList>
    </citation>
    <scope>NUCLEOTIDE SEQUENCE [LARGE SCALE GENOMIC DNA]</scope>
    <source>
        <strain evidence="3 4">LCT-H5</strain>
    </source>
</reference>
<keyword evidence="1" id="KW-1133">Transmembrane helix</keyword>
<proteinExistence type="predicted"/>
<evidence type="ECO:0000313" key="4">
    <source>
        <dbReference type="Proteomes" id="UP000179540"/>
    </source>
</evidence>
<keyword evidence="1" id="KW-0812">Transmembrane</keyword>
<dbReference type="AlphaFoldDB" id="A0A1S2N1V2"/>
<protein>
    <recommendedName>
        <fullName evidence="2">CAAX prenyl protease 2/Lysostaphin resistance protein A-like domain-containing protein</fullName>
    </recommendedName>
</protein>
<feature type="transmembrane region" description="Helical" evidence="1">
    <location>
        <begin position="153"/>
        <end position="170"/>
    </location>
</feature>